<sequence length="16" mass="1765">MSRRRARGCPSTSRSG</sequence>
<protein>
    <submittedName>
        <fullName evidence="1">Uncharacterized protein</fullName>
    </submittedName>
</protein>
<proteinExistence type="predicted"/>
<keyword evidence="2" id="KW-1185">Reference proteome</keyword>
<dbReference type="Proteomes" id="UP000437017">
    <property type="component" value="Unassembled WGS sequence"/>
</dbReference>
<comment type="caution">
    <text evidence="1">The sequence shown here is derived from an EMBL/GenBank/DDBJ whole genome shotgun (WGS) entry which is preliminary data.</text>
</comment>
<name>A0A643BVN5_BALPH</name>
<dbReference type="EMBL" id="SGJD01004272">
    <property type="protein sequence ID" value="KAB0391738.1"/>
    <property type="molecule type" value="Genomic_DNA"/>
</dbReference>
<evidence type="ECO:0000313" key="2">
    <source>
        <dbReference type="Proteomes" id="UP000437017"/>
    </source>
</evidence>
<evidence type="ECO:0000313" key="1">
    <source>
        <dbReference type="EMBL" id="KAB0391738.1"/>
    </source>
</evidence>
<gene>
    <name evidence="1" type="ORF">E2I00_012790</name>
</gene>
<organism evidence="1 2">
    <name type="scientific">Balaenoptera physalus</name>
    <name type="common">Fin whale</name>
    <name type="synonym">Balaena physalus</name>
    <dbReference type="NCBI Taxonomy" id="9770"/>
    <lineage>
        <taxon>Eukaryota</taxon>
        <taxon>Metazoa</taxon>
        <taxon>Chordata</taxon>
        <taxon>Craniata</taxon>
        <taxon>Vertebrata</taxon>
        <taxon>Euteleostomi</taxon>
        <taxon>Mammalia</taxon>
        <taxon>Eutheria</taxon>
        <taxon>Laurasiatheria</taxon>
        <taxon>Artiodactyla</taxon>
        <taxon>Whippomorpha</taxon>
        <taxon>Cetacea</taxon>
        <taxon>Mysticeti</taxon>
        <taxon>Balaenopteridae</taxon>
        <taxon>Balaenoptera</taxon>
    </lineage>
</organism>
<accession>A0A643BVN5</accession>
<dbReference type="AlphaFoldDB" id="A0A643BVN5"/>
<reference evidence="1 2" key="1">
    <citation type="journal article" date="2019" name="PLoS ONE">
        <title>Genomic analyses reveal an absence of contemporary introgressive admixture between fin whales and blue whales, despite known hybrids.</title>
        <authorList>
            <person name="Westbury M.V."/>
            <person name="Petersen B."/>
            <person name="Lorenzen E.D."/>
        </authorList>
    </citation>
    <scope>NUCLEOTIDE SEQUENCE [LARGE SCALE GENOMIC DNA]</scope>
    <source>
        <strain evidence="1">FinWhale-01</strain>
    </source>
</reference>